<dbReference type="AlphaFoldDB" id="A0A6A4LFQ9"/>
<keyword evidence="3" id="KW-0678">Repressor</keyword>
<evidence type="ECO:0000256" key="5">
    <source>
        <dbReference type="ARBA" id="ARBA00022801"/>
    </source>
</evidence>
<evidence type="ECO:0000313" key="11">
    <source>
        <dbReference type="Proteomes" id="UP000428333"/>
    </source>
</evidence>
<evidence type="ECO:0000256" key="2">
    <source>
        <dbReference type="ARBA" id="ARBA00005947"/>
    </source>
</evidence>
<evidence type="ECO:0000256" key="1">
    <source>
        <dbReference type="ARBA" id="ARBA00001947"/>
    </source>
</evidence>
<keyword evidence="5" id="KW-0378">Hydrolase</keyword>
<comment type="similarity">
    <text evidence="2">Belongs to the histone deacetylase family.</text>
</comment>
<dbReference type="InterPro" id="IPR023696">
    <property type="entry name" value="Ureohydrolase_dom_sf"/>
</dbReference>
<dbReference type="OrthoDB" id="424012at2759"/>
<feature type="non-terminal residue" evidence="10">
    <location>
        <position position="1"/>
    </location>
</feature>
<gene>
    <name evidence="10" type="ORF">C3L33_13957</name>
</gene>
<comment type="cofactor">
    <cofactor evidence="1">
        <name>Zn(2+)</name>
        <dbReference type="ChEBI" id="CHEBI:29105"/>
    </cofactor>
</comment>
<reference evidence="10 11" key="1">
    <citation type="journal article" date="2019" name="Genome Biol. Evol.">
        <title>The Rhododendron genome and chromosomal organization provide insight into shared whole-genome duplications across the heath family (Ericaceae).</title>
        <authorList>
            <person name="Soza V.L."/>
            <person name="Lindsley D."/>
            <person name="Waalkes A."/>
            <person name="Ramage E."/>
            <person name="Patwardhan R.P."/>
            <person name="Burton J.N."/>
            <person name="Adey A."/>
            <person name="Kumar A."/>
            <person name="Qiu R."/>
            <person name="Shendure J."/>
            <person name="Hall B."/>
        </authorList>
    </citation>
    <scope>NUCLEOTIDE SEQUENCE [LARGE SCALE GENOMIC DNA]</scope>
    <source>
        <strain evidence="10">RSF 1966-606</strain>
    </source>
</reference>
<dbReference type="GO" id="GO:0016787">
    <property type="term" value="F:hydrolase activity"/>
    <property type="evidence" value="ECO:0007669"/>
    <property type="project" value="UniProtKB-KW"/>
</dbReference>
<dbReference type="SUPFAM" id="SSF52768">
    <property type="entry name" value="Arginase/deacetylase"/>
    <property type="match status" value="1"/>
</dbReference>
<dbReference type="PANTHER" id="PTHR10625:SF17">
    <property type="entry name" value="HISTONE DEACETYLASE 8"/>
    <property type="match status" value="1"/>
</dbReference>
<evidence type="ECO:0000256" key="7">
    <source>
        <dbReference type="ARBA" id="ARBA00022853"/>
    </source>
</evidence>
<sequence length="213" mass="23947">MVIPTSSDLLNLLDLLRHSPQSKPNLHTLAQPTTGHRHPPSTSGDHSPTSGEPRSVGFFFENHWVFSCLLYLHDLELALDSGCKKVVVIDIDVHYGNRTAEGFYRSDKVLIVSLHMNHSSWGPSHPQSGSFDELGDGDGFGYNLNVPLPNGTRDQGYEFALIELVVTAVEKFQPDMIVMEYGLRCFWTLDLEHFCISVVMPISVFLDFWIVFL</sequence>
<dbReference type="GO" id="GO:0040029">
    <property type="term" value="P:epigenetic regulation of gene expression"/>
    <property type="evidence" value="ECO:0007669"/>
    <property type="project" value="TreeGrafter"/>
</dbReference>
<evidence type="ECO:0000256" key="6">
    <source>
        <dbReference type="ARBA" id="ARBA00022833"/>
    </source>
</evidence>
<dbReference type="Proteomes" id="UP000428333">
    <property type="component" value="Linkage Group LG08"/>
</dbReference>
<dbReference type="GO" id="GO:0004407">
    <property type="term" value="F:histone deacetylase activity"/>
    <property type="evidence" value="ECO:0007669"/>
    <property type="project" value="TreeGrafter"/>
</dbReference>
<dbReference type="Gene3D" id="3.40.800.20">
    <property type="entry name" value="Histone deacetylase domain"/>
    <property type="match status" value="1"/>
</dbReference>
<accession>A0A6A4LFQ9</accession>
<dbReference type="EMBL" id="QEFC01002144">
    <property type="protein sequence ID" value="KAE9454139.1"/>
    <property type="molecule type" value="Genomic_DNA"/>
</dbReference>
<evidence type="ECO:0000313" key="10">
    <source>
        <dbReference type="EMBL" id="KAE9454139.1"/>
    </source>
</evidence>
<name>A0A6A4LFQ9_9ERIC</name>
<organism evidence="10 11">
    <name type="scientific">Rhododendron williamsianum</name>
    <dbReference type="NCBI Taxonomy" id="262921"/>
    <lineage>
        <taxon>Eukaryota</taxon>
        <taxon>Viridiplantae</taxon>
        <taxon>Streptophyta</taxon>
        <taxon>Embryophyta</taxon>
        <taxon>Tracheophyta</taxon>
        <taxon>Spermatophyta</taxon>
        <taxon>Magnoliopsida</taxon>
        <taxon>eudicotyledons</taxon>
        <taxon>Gunneridae</taxon>
        <taxon>Pentapetalae</taxon>
        <taxon>asterids</taxon>
        <taxon>Ericales</taxon>
        <taxon>Ericaceae</taxon>
        <taxon>Ericoideae</taxon>
        <taxon>Rhodoreae</taxon>
        <taxon>Rhododendron</taxon>
    </lineage>
</organism>
<evidence type="ECO:0000259" key="9">
    <source>
        <dbReference type="Pfam" id="PF00850"/>
    </source>
</evidence>
<dbReference type="Pfam" id="PF00850">
    <property type="entry name" value="Hist_deacetyl"/>
    <property type="match status" value="1"/>
</dbReference>
<evidence type="ECO:0000256" key="4">
    <source>
        <dbReference type="ARBA" id="ARBA00022723"/>
    </source>
</evidence>
<comment type="caution">
    <text evidence="10">The sequence shown here is derived from an EMBL/GenBank/DDBJ whole genome shotgun (WGS) entry which is preliminary data.</text>
</comment>
<protein>
    <recommendedName>
        <fullName evidence="9">Histone deacetylase domain-containing protein</fullName>
    </recommendedName>
</protein>
<dbReference type="PANTHER" id="PTHR10625">
    <property type="entry name" value="HISTONE DEACETYLASE HDAC1-RELATED"/>
    <property type="match status" value="1"/>
</dbReference>
<evidence type="ECO:0000256" key="3">
    <source>
        <dbReference type="ARBA" id="ARBA00022491"/>
    </source>
</evidence>
<dbReference type="GO" id="GO:0046872">
    <property type="term" value="F:metal ion binding"/>
    <property type="evidence" value="ECO:0007669"/>
    <property type="project" value="UniProtKB-KW"/>
</dbReference>
<keyword evidence="11" id="KW-1185">Reference proteome</keyword>
<keyword evidence="6" id="KW-0862">Zinc</keyword>
<dbReference type="InterPro" id="IPR023801">
    <property type="entry name" value="His_deacetylse_dom"/>
</dbReference>
<proteinExistence type="inferred from homology"/>
<dbReference type="InterPro" id="IPR037138">
    <property type="entry name" value="His_deacetylse_dom_sf"/>
</dbReference>
<feature type="domain" description="Histone deacetylase" evidence="9">
    <location>
        <begin position="78"/>
        <end position="185"/>
    </location>
</feature>
<keyword evidence="7" id="KW-0156">Chromatin regulator</keyword>
<feature type="region of interest" description="Disordered" evidence="8">
    <location>
        <begin position="21"/>
        <end position="51"/>
    </location>
</feature>
<keyword evidence="4" id="KW-0479">Metal-binding</keyword>
<evidence type="ECO:0000256" key="8">
    <source>
        <dbReference type="SAM" id="MobiDB-lite"/>
    </source>
</evidence>